<dbReference type="Pfam" id="PF25559">
    <property type="entry name" value="DUF7931"/>
    <property type="match status" value="1"/>
</dbReference>
<dbReference type="RefSeq" id="WP_183958872.1">
    <property type="nucleotide sequence ID" value="NZ_JACHHP010000001.1"/>
</dbReference>
<accession>A0A7W8D3B4</accession>
<dbReference type="Proteomes" id="UP000521199">
    <property type="component" value="Unassembled WGS sequence"/>
</dbReference>
<dbReference type="GO" id="GO:0016747">
    <property type="term" value="F:acyltransferase activity, transferring groups other than amino-acyl groups"/>
    <property type="evidence" value="ECO:0007669"/>
    <property type="project" value="InterPro"/>
</dbReference>
<dbReference type="InterPro" id="IPR016181">
    <property type="entry name" value="Acyl_CoA_acyltransferase"/>
</dbReference>
<dbReference type="EMBL" id="JACHHP010000001">
    <property type="protein sequence ID" value="MBB5206667.1"/>
    <property type="molecule type" value="Genomic_DNA"/>
</dbReference>
<evidence type="ECO:0000259" key="3">
    <source>
        <dbReference type="PROSITE" id="PS51186"/>
    </source>
</evidence>
<proteinExistence type="predicted"/>
<organism evidence="4 5">
    <name type="scientific">Chiayiivirga flava</name>
    <dbReference type="NCBI Taxonomy" id="659595"/>
    <lineage>
        <taxon>Bacteria</taxon>
        <taxon>Pseudomonadati</taxon>
        <taxon>Pseudomonadota</taxon>
        <taxon>Gammaproteobacteria</taxon>
        <taxon>Lysobacterales</taxon>
        <taxon>Lysobacteraceae</taxon>
        <taxon>Chiayiivirga</taxon>
    </lineage>
</organism>
<dbReference type="PROSITE" id="PS51186">
    <property type="entry name" value="GNAT"/>
    <property type="match status" value="1"/>
</dbReference>
<dbReference type="PANTHER" id="PTHR43877">
    <property type="entry name" value="AMINOALKYLPHOSPHONATE N-ACETYLTRANSFERASE-RELATED-RELATED"/>
    <property type="match status" value="1"/>
</dbReference>
<sequence>MIRNDFLVEIADFERDLAALRAVREPVFVVEQNVPIELEWDELDPRSRHVLARDLDGTPIGTGRLTPERKIGRMAVLRGWRGRGVGDALLTALIDLARGLGHAEVELHAQVSAIGFYEKFGFAAFGDEYDEAGIRHRSMRLELAPLAPAPPPGLPPRRQGQLIDVESLDQTRDLTLRLVAQARRRLWLYTRDLDALLYATPDMLQAIKTFALSNREALVRVLLHDPATAVRNGHGLIALAHRLPSRIEMRVIGEEPDTQYAGAFACEDSGGYLFRPVGTRFEGTADLHGPGRQRQLREYFEQVWERAAPSPELRPVQL</sequence>
<dbReference type="SUPFAM" id="SSF55729">
    <property type="entry name" value="Acyl-CoA N-acyltransferases (Nat)"/>
    <property type="match status" value="1"/>
</dbReference>
<keyword evidence="5" id="KW-1185">Reference proteome</keyword>
<protein>
    <submittedName>
        <fullName evidence="4">Putative GNAT family N-acyltransferase</fullName>
    </submittedName>
</protein>
<keyword evidence="2 4" id="KW-0012">Acyltransferase</keyword>
<dbReference type="InterPro" id="IPR000182">
    <property type="entry name" value="GNAT_dom"/>
</dbReference>
<comment type="caution">
    <text evidence="4">The sequence shown here is derived from an EMBL/GenBank/DDBJ whole genome shotgun (WGS) entry which is preliminary data.</text>
</comment>
<dbReference type="PANTHER" id="PTHR43877:SF1">
    <property type="entry name" value="ACETYLTRANSFERASE"/>
    <property type="match status" value="1"/>
</dbReference>
<dbReference type="Pfam" id="PF13673">
    <property type="entry name" value="Acetyltransf_10"/>
    <property type="match status" value="1"/>
</dbReference>
<evidence type="ECO:0000256" key="1">
    <source>
        <dbReference type="ARBA" id="ARBA00022679"/>
    </source>
</evidence>
<reference evidence="4 5" key="1">
    <citation type="submission" date="2020-08" db="EMBL/GenBank/DDBJ databases">
        <title>Genomic Encyclopedia of Type Strains, Phase IV (KMG-IV): sequencing the most valuable type-strain genomes for metagenomic binning, comparative biology and taxonomic classification.</title>
        <authorList>
            <person name="Goeker M."/>
        </authorList>
    </citation>
    <scope>NUCLEOTIDE SEQUENCE [LARGE SCALE GENOMIC DNA]</scope>
    <source>
        <strain evidence="4 5">DSM 24163</strain>
    </source>
</reference>
<evidence type="ECO:0000256" key="2">
    <source>
        <dbReference type="ARBA" id="ARBA00023315"/>
    </source>
</evidence>
<dbReference type="CDD" id="cd04301">
    <property type="entry name" value="NAT_SF"/>
    <property type="match status" value="1"/>
</dbReference>
<name>A0A7W8D3B4_9GAMM</name>
<keyword evidence="1 4" id="KW-0808">Transferase</keyword>
<dbReference type="Gene3D" id="3.40.630.30">
    <property type="match status" value="1"/>
</dbReference>
<gene>
    <name evidence="4" type="ORF">HNQ52_000183</name>
</gene>
<feature type="domain" description="N-acetyltransferase" evidence="3">
    <location>
        <begin position="8"/>
        <end position="144"/>
    </location>
</feature>
<dbReference type="AlphaFoldDB" id="A0A7W8D3B4"/>
<dbReference type="InterPro" id="IPR050832">
    <property type="entry name" value="Bact_Acetyltransf"/>
</dbReference>
<dbReference type="InterPro" id="IPR057691">
    <property type="entry name" value="DUF7931"/>
</dbReference>
<evidence type="ECO:0000313" key="5">
    <source>
        <dbReference type="Proteomes" id="UP000521199"/>
    </source>
</evidence>
<evidence type="ECO:0000313" key="4">
    <source>
        <dbReference type="EMBL" id="MBB5206667.1"/>
    </source>
</evidence>